<comment type="pathway">
    <text evidence="4">Cofactor biosynthesis; molybdopterin biosynthesis.</text>
</comment>
<evidence type="ECO:0000256" key="1">
    <source>
        <dbReference type="ARBA" id="ARBA00002901"/>
    </source>
</evidence>
<dbReference type="EC" id="2.10.1.1" evidence="4"/>
<reference evidence="6 7" key="1">
    <citation type="submission" date="2012-04" db="EMBL/GenBank/DDBJ databases">
        <title>The Genome Sequence of Afipia clevelandensis ATCC 49720.</title>
        <authorList>
            <consortium name="The Broad Institute Genome Sequencing Platform"/>
            <person name="Earl A."/>
            <person name="Ward D."/>
            <person name="Feldgarden M."/>
            <person name="Gevers D."/>
            <person name="Huys G."/>
            <person name="Walker B."/>
            <person name="Young S.K."/>
            <person name="Zeng Q."/>
            <person name="Gargeya S."/>
            <person name="Fitzgerald M."/>
            <person name="Haas B."/>
            <person name="Abouelleil A."/>
            <person name="Alvarado L."/>
            <person name="Arachchi H.M."/>
            <person name="Berlin A."/>
            <person name="Chapman S.B."/>
            <person name="Goldberg J."/>
            <person name="Griggs A."/>
            <person name="Gujja S."/>
            <person name="Hansen M."/>
            <person name="Howarth C."/>
            <person name="Imamovic A."/>
            <person name="Larimer J."/>
            <person name="McCowen C."/>
            <person name="Montmayeur A."/>
            <person name="Murphy C."/>
            <person name="Neiman D."/>
            <person name="Pearson M."/>
            <person name="Priest M."/>
            <person name="Roberts A."/>
            <person name="Saif S."/>
            <person name="Shea T."/>
            <person name="Sisk P."/>
            <person name="Sykes S."/>
            <person name="Wortman J."/>
            <person name="Nusbaum C."/>
            <person name="Birren B."/>
        </authorList>
    </citation>
    <scope>NUCLEOTIDE SEQUENCE [LARGE SCALE GENOMIC DNA]</scope>
    <source>
        <strain evidence="6 7">ATCC 49720</strain>
    </source>
</reference>
<keyword evidence="4" id="KW-0808">Transferase</keyword>
<dbReference type="SUPFAM" id="SSF53218">
    <property type="entry name" value="Molybdenum cofactor biosynthesis proteins"/>
    <property type="match status" value="1"/>
</dbReference>
<comment type="catalytic activity">
    <reaction evidence="3">
        <text>adenylyl-molybdopterin + molybdate = Mo-molybdopterin + AMP + H(+)</text>
        <dbReference type="Rhea" id="RHEA:35047"/>
        <dbReference type="ChEBI" id="CHEBI:15378"/>
        <dbReference type="ChEBI" id="CHEBI:36264"/>
        <dbReference type="ChEBI" id="CHEBI:62727"/>
        <dbReference type="ChEBI" id="CHEBI:71302"/>
        <dbReference type="ChEBI" id="CHEBI:456215"/>
        <dbReference type="EC" id="2.10.1.1"/>
    </reaction>
</comment>
<dbReference type="Gene3D" id="2.170.190.11">
    <property type="entry name" value="Molybdopterin biosynthesis moea protein, domain 3"/>
    <property type="match status" value="1"/>
</dbReference>
<dbReference type="EMBL" id="AGWY01000018">
    <property type="protein sequence ID" value="EKS31893.1"/>
    <property type="molecule type" value="Genomic_DNA"/>
</dbReference>
<comment type="cofactor">
    <cofactor evidence="4">
        <name>Mg(2+)</name>
        <dbReference type="ChEBI" id="CHEBI:18420"/>
    </cofactor>
</comment>
<dbReference type="Gene3D" id="3.90.105.10">
    <property type="entry name" value="Molybdopterin biosynthesis moea protein, domain 2"/>
    <property type="match status" value="1"/>
</dbReference>
<keyword evidence="4" id="KW-0501">Molybdenum cofactor biosynthesis</keyword>
<accession>K8P0D3</accession>
<dbReference type="UniPathway" id="UPA00344"/>
<organism evidence="6 7">
    <name type="scientific">Afipia clevelandensis ATCC 49720</name>
    <dbReference type="NCBI Taxonomy" id="883079"/>
    <lineage>
        <taxon>Bacteria</taxon>
        <taxon>Pseudomonadati</taxon>
        <taxon>Pseudomonadota</taxon>
        <taxon>Alphaproteobacteria</taxon>
        <taxon>Hyphomicrobiales</taxon>
        <taxon>Nitrobacteraceae</taxon>
        <taxon>Afipia</taxon>
    </lineage>
</organism>
<keyword evidence="4" id="KW-0460">Magnesium</keyword>
<protein>
    <recommendedName>
        <fullName evidence="4">Molybdopterin molybdenumtransferase</fullName>
        <ecNumber evidence="4">2.10.1.1</ecNumber>
    </recommendedName>
</protein>
<evidence type="ECO:0000313" key="6">
    <source>
        <dbReference type="EMBL" id="EKS31893.1"/>
    </source>
</evidence>
<dbReference type="GO" id="GO:0006777">
    <property type="term" value="P:Mo-molybdopterin cofactor biosynthetic process"/>
    <property type="evidence" value="ECO:0007669"/>
    <property type="project" value="UniProtKB-UniRule"/>
</dbReference>
<dbReference type="InterPro" id="IPR005110">
    <property type="entry name" value="MoeA_linker/N"/>
</dbReference>
<dbReference type="InterPro" id="IPR036425">
    <property type="entry name" value="MoaB/Mog-like_dom_sf"/>
</dbReference>
<dbReference type="PANTHER" id="PTHR10192:SF5">
    <property type="entry name" value="GEPHYRIN"/>
    <property type="match status" value="1"/>
</dbReference>
<evidence type="ECO:0000256" key="2">
    <source>
        <dbReference type="ARBA" id="ARBA00010763"/>
    </source>
</evidence>
<dbReference type="HOGENOM" id="CLU_010186_7_2_5"/>
<dbReference type="Pfam" id="PF03453">
    <property type="entry name" value="MoeA_N"/>
    <property type="match status" value="1"/>
</dbReference>
<evidence type="ECO:0000256" key="3">
    <source>
        <dbReference type="ARBA" id="ARBA00047317"/>
    </source>
</evidence>
<comment type="similarity">
    <text evidence="2 4">Belongs to the MoeA family.</text>
</comment>
<dbReference type="SUPFAM" id="SSF63882">
    <property type="entry name" value="MoeA N-terminal region -like"/>
    <property type="match status" value="1"/>
</dbReference>
<comment type="function">
    <text evidence="1 4">Catalyzes the insertion of molybdate into adenylated molybdopterin with the concomitant release of AMP.</text>
</comment>
<dbReference type="PANTHER" id="PTHR10192">
    <property type="entry name" value="MOLYBDOPTERIN BIOSYNTHESIS PROTEIN"/>
    <property type="match status" value="1"/>
</dbReference>
<dbReference type="SUPFAM" id="SSF63867">
    <property type="entry name" value="MoeA C-terminal domain-like"/>
    <property type="match status" value="1"/>
</dbReference>
<dbReference type="Gene3D" id="3.40.980.10">
    <property type="entry name" value="MoaB/Mog-like domain"/>
    <property type="match status" value="1"/>
</dbReference>
<keyword evidence="4" id="KW-0500">Molybdenum</keyword>
<dbReference type="GO" id="GO:0005829">
    <property type="term" value="C:cytosol"/>
    <property type="evidence" value="ECO:0007669"/>
    <property type="project" value="TreeGrafter"/>
</dbReference>
<dbReference type="InterPro" id="IPR001453">
    <property type="entry name" value="MoaB/Mog_dom"/>
</dbReference>
<comment type="caution">
    <text evidence="6">The sequence shown here is derived from an EMBL/GenBank/DDBJ whole genome shotgun (WGS) entry which is preliminary data.</text>
</comment>
<dbReference type="SMART" id="SM00852">
    <property type="entry name" value="MoCF_biosynth"/>
    <property type="match status" value="1"/>
</dbReference>
<dbReference type="InterPro" id="IPR038987">
    <property type="entry name" value="MoeA-like"/>
</dbReference>
<evidence type="ECO:0000259" key="5">
    <source>
        <dbReference type="SMART" id="SM00852"/>
    </source>
</evidence>
<dbReference type="InterPro" id="IPR036135">
    <property type="entry name" value="MoeA_linker/N_sf"/>
</dbReference>
<dbReference type="GO" id="GO:0061599">
    <property type="term" value="F:molybdopterin molybdotransferase activity"/>
    <property type="evidence" value="ECO:0007669"/>
    <property type="project" value="UniProtKB-UniRule"/>
</dbReference>
<dbReference type="Proteomes" id="UP000001095">
    <property type="component" value="Unassembled WGS sequence"/>
</dbReference>
<keyword evidence="7" id="KW-1185">Reference proteome</keyword>
<feature type="domain" description="MoaB/Mog" evidence="5">
    <location>
        <begin position="141"/>
        <end position="265"/>
    </location>
</feature>
<dbReference type="Gene3D" id="2.40.340.10">
    <property type="entry name" value="MoeA, C-terminal, domain IV"/>
    <property type="match status" value="1"/>
</dbReference>
<keyword evidence="4" id="KW-0479">Metal-binding</keyword>
<dbReference type="PATRIC" id="fig|883079.3.peg.4198"/>
<dbReference type="AlphaFoldDB" id="K8P0D3"/>
<sequence length="345" mass="35327">MDGSLADSVGRVAAVNAPQREAHPAFSVAVSDGWALRASDIAGASSYSPVALTSAPVWVEAGDRLPEHCDCVLDADMTEQIGPIFQVLAEAVPGQGVRRAGDDIAAGRSIVVQGTRIRPLDQLVARVAGNNRLQVRSPRVCVIDVAATDGSTASSQFVLEFAESAGARTVGLQTKGRDAAAISALISKADCDLLVTVGGTGLGRGDAAIEALVTRGARLAHGLALQPGRTAAVGKIGSRPVIAAPGAPDQALSICLTLVQPALDLLTGRGPRHKVIRPLARKISSTVGMTEVVLLEQAGEAWMPIAAGQLSLDAMTRADAWMAVPGDSEGYAAGAPVGAFSLREI</sequence>
<evidence type="ECO:0000256" key="4">
    <source>
        <dbReference type="RuleBase" id="RU365090"/>
    </source>
</evidence>
<dbReference type="Pfam" id="PF00994">
    <property type="entry name" value="MoCF_biosynth"/>
    <property type="match status" value="1"/>
</dbReference>
<name>K8P0D3_9BRAD</name>
<dbReference type="GO" id="GO:0046872">
    <property type="term" value="F:metal ion binding"/>
    <property type="evidence" value="ECO:0007669"/>
    <property type="project" value="UniProtKB-UniRule"/>
</dbReference>
<dbReference type="InterPro" id="IPR036688">
    <property type="entry name" value="MoeA_C_domain_IV_sf"/>
</dbReference>
<evidence type="ECO:0000313" key="7">
    <source>
        <dbReference type="Proteomes" id="UP000001095"/>
    </source>
</evidence>
<gene>
    <name evidence="6" type="ORF">HMPREF9696_04114</name>
</gene>
<proteinExistence type="inferred from homology"/>